<evidence type="ECO:0000313" key="2">
    <source>
        <dbReference type="Proteomes" id="UP001295684"/>
    </source>
</evidence>
<dbReference type="AlphaFoldDB" id="A0AAD1U5U1"/>
<reference evidence="1" key="1">
    <citation type="submission" date="2023-07" db="EMBL/GenBank/DDBJ databases">
        <authorList>
            <consortium name="AG Swart"/>
            <person name="Singh M."/>
            <person name="Singh A."/>
            <person name="Seah K."/>
            <person name="Emmerich C."/>
        </authorList>
    </citation>
    <scope>NUCLEOTIDE SEQUENCE</scope>
    <source>
        <strain evidence="1">DP1</strain>
    </source>
</reference>
<keyword evidence="2" id="KW-1185">Reference proteome</keyword>
<dbReference type="EMBL" id="CAMPGE010004079">
    <property type="protein sequence ID" value="CAI2362922.1"/>
    <property type="molecule type" value="Genomic_DNA"/>
</dbReference>
<organism evidence="1 2">
    <name type="scientific">Euplotes crassus</name>
    <dbReference type="NCBI Taxonomy" id="5936"/>
    <lineage>
        <taxon>Eukaryota</taxon>
        <taxon>Sar</taxon>
        <taxon>Alveolata</taxon>
        <taxon>Ciliophora</taxon>
        <taxon>Intramacronucleata</taxon>
        <taxon>Spirotrichea</taxon>
        <taxon>Hypotrichia</taxon>
        <taxon>Euplotida</taxon>
        <taxon>Euplotidae</taxon>
        <taxon>Moneuplotes</taxon>
    </lineage>
</organism>
<name>A0AAD1U5U1_EUPCR</name>
<comment type="caution">
    <text evidence="1">The sequence shown here is derived from an EMBL/GenBank/DDBJ whole genome shotgun (WGS) entry which is preliminary data.</text>
</comment>
<dbReference type="Proteomes" id="UP001295684">
    <property type="component" value="Unassembled WGS sequence"/>
</dbReference>
<evidence type="ECO:0000313" key="1">
    <source>
        <dbReference type="EMBL" id="CAI2362922.1"/>
    </source>
</evidence>
<protein>
    <submittedName>
        <fullName evidence="1">Uncharacterized protein</fullName>
    </submittedName>
</protein>
<accession>A0AAD1U5U1</accession>
<gene>
    <name evidence="1" type="ORF">ECRASSUSDP1_LOCUS4252</name>
</gene>
<proteinExistence type="predicted"/>
<sequence>MTKSHWELPYDNTATTTNSIQQTFNTSFTNKTKIKDRKTRLDRDYSQASEASTLNLFSGANFSKNKYSNICSTNISLDCGKDISIGKVNFKKKINKKLSLKSQRFICDNTRNKTPLQANFKSRNSSFLDKYKDLTMSIYGTGIKNRSKSKSKVFRKSDNFYNHNTTKNSKAENKVCSYPNRAKKLKIGSRHSNFRCTILNKNKSKEVSLERKTECKNISLKSFKHLKSTVSSRNFEDPSNRESLGEDNFRIVRNLQPKNLEVIHETRKMVHHSSAELMDTVLNLQDQISNLKPVENQCCTLDSTHNFEIGESISTLCNKLNTNYCAVEHCELLPNYKPSNFPLKPSKYEIKWISPCLSVTKADNCLPKLEKFQF</sequence>